<name>A0ABD1ZG33_9MARC</name>
<protein>
    <submittedName>
        <fullName evidence="2">Uncharacterized protein</fullName>
    </submittedName>
</protein>
<dbReference type="Proteomes" id="UP001605036">
    <property type="component" value="Unassembled WGS sequence"/>
</dbReference>
<proteinExistence type="predicted"/>
<dbReference type="EMBL" id="JBHFFA010000001">
    <property type="protein sequence ID" value="KAL2650398.1"/>
    <property type="molecule type" value="Genomic_DNA"/>
</dbReference>
<feature type="region of interest" description="Disordered" evidence="1">
    <location>
        <begin position="63"/>
        <end position="87"/>
    </location>
</feature>
<organism evidence="2 3">
    <name type="scientific">Riccia fluitans</name>
    <dbReference type="NCBI Taxonomy" id="41844"/>
    <lineage>
        <taxon>Eukaryota</taxon>
        <taxon>Viridiplantae</taxon>
        <taxon>Streptophyta</taxon>
        <taxon>Embryophyta</taxon>
        <taxon>Marchantiophyta</taxon>
        <taxon>Marchantiopsida</taxon>
        <taxon>Marchantiidae</taxon>
        <taxon>Marchantiales</taxon>
        <taxon>Ricciaceae</taxon>
        <taxon>Riccia</taxon>
    </lineage>
</organism>
<keyword evidence="3" id="KW-1185">Reference proteome</keyword>
<sequence>MDMKVSNMLRSRTSNAVGHLFSHSIAADMKLEVRASKCSPFWQSGEDYGFLEPRGFDHAFTSRRTSLQGRKAQSPGSQALRRLRWSE</sequence>
<reference evidence="2 3" key="1">
    <citation type="submission" date="2024-09" db="EMBL/GenBank/DDBJ databases">
        <title>Chromosome-scale assembly of Riccia fluitans.</title>
        <authorList>
            <person name="Paukszto L."/>
            <person name="Sawicki J."/>
            <person name="Karawczyk K."/>
            <person name="Piernik-Szablinska J."/>
            <person name="Szczecinska M."/>
            <person name="Mazdziarz M."/>
        </authorList>
    </citation>
    <scope>NUCLEOTIDE SEQUENCE [LARGE SCALE GENOMIC DNA]</scope>
    <source>
        <strain evidence="2">Rf_01</strain>
        <tissue evidence="2">Aerial parts of the thallus</tissue>
    </source>
</reference>
<gene>
    <name evidence="2" type="ORF">R1flu_018526</name>
</gene>
<dbReference type="AlphaFoldDB" id="A0ABD1ZG33"/>
<accession>A0ABD1ZG33</accession>
<comment type="caution">
    <text evidence="2">The sequence shown here is derived from an EMBL/GenBank/DDBJ whole genome shotgun (WGS) entry which is preliminary data.</text>
</comment>
<evidence type="ECO:0000313" key="3">
    <source>
        <dbReference type="Proteomes" id="UP001605036"/>
    </source>
</evidence>
<evidence type="ECO:0000313" key="2">
    <source>
        <dbReference type="EMBL" id="KAL2650398.1"/>
    </source>
</evidence>
<evidence type="ECO:0000256" key="1">
    <source>
        <dbReference type="SAM" id="MobiDB-lite"/>
    </source>
</evidence>